<protein>
    <submittedName>
        <fullName evidence="1">Uncharacterized protein</fullName>
    </submittedName>
</protein>
<keyword evidence="2" id="KW-1185">Reference proteome</keyword>
<dbReference type="Proteomes" id="UP000004208">
    <property type="component" value="Unassembled WGS sequence"/>
</dbReference>
<proteinExistence type="predicted"/>
<reference evidence="1" key="1">
    <citation type="submission" date="2010-06" db="EMBL/GenBank/DDBJ databases">
        <authorList>
            <person name="Muzny D."/>
            <person name="Qin X."/>
            <person name="Buhay C."/>
            <person name="Dugan-Rocha S."/>
            <person name="Ding Y."/>
            <person name="Chen G."/>
            <person name="Hawes A."/>
            <person name="Holder M."/>
            <person name="Jhangiani S."/>
            <person name="Johnson A."/>
            <person name="Khan Z."/>
            <person name="Li Z."/>
            <person name="Liu W."/>
            <person name="Liu X."/>
            <person name="Perez L."/>
            <person name="Shen H."/>
            <person name="Wang Q."/>
            <person name="Watt J."/>
            <person name="Xi L."/>
            <person name="Xin Y."/>
            <person name="Zhou J."/>
            <person name="Deng J."/>
            <person name="Jiang H."/>
            <person name="Liu Y."/>
            <person name="Qu J."/>
            <person name="Song X.-Z."/>
            <person name="Zhang L."/>
            <person name="Villasana D."/>
            <person name="Johnson A."/>
            <person name="Liu J."/>
            <person name="Liyanage D."/>
            <person name="Lorensuhewa L."/>
            <person name="Robinson T."/>
            <person name="Song A."/>
            <person name="Song B.-B."/>
            <person name="Dinh H."/>
            <person name="Thornton R."/>
            <person name="Coyle M."/>
            <person name="Francisco L."/>
            <person name="Jackson L."/>
            <person name="Javaid M."/>
            <person name="Korchina V."/>
            <person name="Kovar C."/>
            <person name="Mata R."/>
            <person name="Mathew T."/>
            <person name="Ngo R."/>
            <person name="Nguyen L."/>
            <person name="Nguyen N."/>
            <person name="Okwuonu G."/>
            <person name="Ongeri F."/>
            <person name="Pham C."/>
            <person name="Simmons D."/>
            <person name="Wilczek-Boney K."/>
            <person name="Hale W."/>
            <person name="Jakkamsetti A."/>
            <person name="Pham P."/>
            <person name="Ruth R."/>
            <person name="San Lucas F."/>
            <person name="Warren J."/>
            <person name="Zhang J."/>
            <person name="Zhao Z."/>
            <person name="Zhou C."/>
            <person name="Zhu D."/>
            <person name="Lee S."/>
            <person name="Bess C."/>
            <person name="Blankenburg K."/>
            <person name="Forbes L."/>
            <person name="Fu Q."/>
            <person name="Gubbala S."/>
            <person name="Hirani K."/>
            <person name="Jayaseelan J.C."/>
            <person name="Lara F."/>
            <person name="Munidasa M."/>
            <person name="Palculict T."/>
            <person name="Patil S."/>
            <person name="Pu L.-L."/>
            <person name="Saada N."/>
            <person name="Tang L."/>
            <person name="Weissenberger G."/>
            <person name="Zhu Y."/>
            <person name="Hemphill L."/>
            <person name="Shang Y."/>
            <person name="Youmans B."/>
            <person name="Ayvaz T."/>
            <person name="Ross M."/>
            <person name="Santibanez J."/>
            <person name="Aqrawi P."/>
            <person name="Gross S."/>
            <person name="Joshi V."/>
            <person name="Fowler G."/>
            <person name="Nazareth L."/>
            <person name="Reid J."/>
            <person name="Worley K."/>
            <person name="Petrosino J."/>
            <person name="Highlander S."/>
            <person name="Gibbs R."/>
        </authorList>
    </citation>
    <scope>NUCLEOTIDE SEQUENCE [LARGE SCALE GENOMIC DNA]</scope>
    <source>
        <strain evidence="1">ATCC 33030</strain>
    </source>
</reference>
<evidence type="ECO:0000313" key="1">
    <source>
        <dbReference type="EMBL" id="EFK54695.1"/>
    </source>
</evidence>
<dbReference type="HOGENOM" id="CLU_3116844_0_0_11"/>
<sequence>MDWVLAVSHLCPLFSKMWSETIPPLIVTFIAEFIKRFERQFAVGFLPSTP</sequence>
<name>D7WC66_9CORY</name>
<evidence type="ECO:0000313" key="2">
    <source>
        <dbReference type="Proteomes" id="UP000004208"/>
    </source>
</evidence>
<dbReference type="AlphaFoldDB" id="D7WC66"/>
<comment type="caution">
    <text evidence="1">The sequence shown here is derived from an EMBL/GenBank/DDBJ whole genome shotgun (WGS) entry which is preliminary data.</text>
</comment>
<organism evidence="1 2">
    <name type="scientific">Corynebacterium genitalium ATCC 33030</name>
    <dbReference type="NCBI Taxonomy" id="585529"/>
    <lineage>
        <taxon>Bacteria</taxon>
        <taxon>Bacillati</taxon>
        <taxon>Actinomycetota</taxon>
        <taxon>Actinomycetes</taxon>
        <taxon>Mycobacteriales</taxon>
        <taxon>Corynebacteriaceae</taxon>
        <taxon>Corynebacterium</taxon>
    </lineage>
</organism>
<accession>D7WC66</accession>
<gene>
    <name evidence="1" type="ORF">HMPREF0291_11075</name>
</gene>
<dbReference type="EMBL" id="ACLJ02000002">
    <property type="protein sequence ID" value="EFK54695.1"/>
    <property type="molecule type" value="Genomic_DNA"/>
</dbReference>